<reference evidence="2 3" key="1">
    <citation type="submission" date="2020-07" db="EMBL/GenBank/DDBJ databases">
        <title>Halosimplex pelagicum sp. nov. and Halosimplex rubrum sp. nov., isolated from salted brown alga Laminaria, and emended description of the genus Halosimplex.</title>
        <authorList>
            <person name="Cui H."/>
        </authorList>
    </citation>
    <scope>NUCLEOTIDE SEQUENCE [LARGE SCALE GENOMIC DNA]</scope>
    <source>
        <strain evidence="2 3">R27</strain>
    </source>
</reference>
<sequence length="261" mass="27670">METVRHHGRETAYRTAGDPSSEAGAAVLYVHGSGATHRLWAAQYGPDGPARPAAALDLSGHGDSADVATDPGPETLDAYARDVIAVAEETGADALVGNSLGGAVALRVALDTEFDPGALVLAGTGAKLAVDGGLREWLAGDFDRAVDFLHGENRLFHDADERTLDRSRSQMRATGRAVTRRDFLTCHAFDVRERLGEVDAPALAVVGERDSLTPPSYHEFLAEELPDCEYVEIPDAAHLAMVERPEAFGRAVGRFLDGLGG</sequence>
<dbReference type="SUPFAM" id="SSF53474">
    <property type="entry name" value="alpha/beta-Hydrolases"/>
    <property type="match status" value="1"/>
</dbReference>
<organism evidence="2 3">
    <name type="scientific">Halosimplex rubrum</name>
    <dbReference type="NCBI Taxonomy" id="869889"/>
    <lineage>
        <taxon>Archaea</taxon>
        <taxon>Methanobacteriati</taxon>
        <taxon>Methanobacteriota</taxon>
        <taxon>Stenosarchaea group</taxon>
        <taxon>Halobacteria</taxon>
        <taxon>Halobacteriales</taxon>
        <taxon>Haloarculaceae</taxon>
        <taxon>Halosimplex</taxon>
    </lineage>
</organism>
<keyword evidence="2" id="KW-0378">Hydrolase</keyword>
<dbReference type="EMBL" id="CP058910">
    <property type="protein sequence ID" value="QLH79023.1"/>
    <property type="molecule type" value="Genomic_DNA"/>
</dbReference>
<dbReference type="Pfam" id="PF12697">
    <property type="entry name" value="Abhydrolase_6"/>
    <property type="match status" value="1"/>
</dbReference>
<dbReference type="GeneID" id="56079744"/>
<gene>
    <name evidence="2" type="ORF">HZS55_17735</name>
</gene>
<dbReference type="InterPro" id="IPR050228">
    <property type="entry name" value="Carboxylesterase_BioH"/>
</dbReference>
<dbReference type="Proteomes" id="UP000509667">
    <property type="component" value="Chromosome"/>
</dbReference>
<dbReference type="PANTHER" id="PTHR43194:SF2">
    <property type="entry name" value="PEROXISOMAL MEMBRANE PROTEIN LPX1"/>
    <property type="match status" value="1"/>
</dbReference>
<evidence type="ECO:0000313" key="2">
    <source>
        <dbReference type="EMBL" id="QLH79023.1"/>
    </source>
</evidence>
<protein>
    <submittedName>
        <fullName evidence="2">Alpha/beta hydrolase</fullName>
    </submittedName>
</protein>
<dbReference type="PANTHER" id="PTHR43194">
    <property type="entry name" value="HYDROLASE ALPHA/BETA FOLD FAMILY"/>
    <property type="match status" value="1"/>
</dbReference>
<dbReference type="KEGG" id="hrr:HZS55_17735"/>
<name>A0A7D5P233_9EURY</name>
<dbReference type="InterPro" id="IPR000073">
    <property type="entry name" value="AB_hydrolase_1"/>
</dbReference>
<dbReference type="Gene3D" id="3.40.50.1820">
    <property type="entry name" value="alpha/beta hydrolase"/>
    <property type="match status" value="1"/>
</dbReference>
<dbReference type="AlphaFoldDB" id="A0A7D5P233"/>
<dbReference type="GO" id="GO:0016787">
    <property type="term" value="F:hydrolase activity"/>
    <property type="evidence" value="ECO:0007669"/>
    <property type="project" value="UniProtKB-KW"/>
</dbReference>
<feature type="domain" description="AB hydrolase-1" evidence="1">
    <location>
        <begin position="27"/>
        <end position="248"/>
    </location>
</feature>
<evidence type="ECO:0000313" key="3">
    <source>
        <dbReference type="Proteomes" id="UP000509667"/>
    </source>
</evidence>
<proteinExistence type="predicted"/>
<dbReference type="InterPro" id="IPR029058">
    <property type="entry name" value="AB_hydrolase_fold"/>
</dbReference>
<accession>A0A7D5P233</accession>
<keyword evidence="3" id="KW-1185">Reference proteome</keyword>
<dbReference type="OrthoDB" id="312142at2157"/>
<evidence type="ECO:0000259" key="1">
    <source>
        <dbReference type="Pfam" id="PF12697"/>
    </source>
</evidence>
<dbReference type="PRINTS" id="PR00111">
    <property type="entry name" value="ABHYDROLASE"/>
</dbReference>
<dbReference type="RefSeq" id="WP_179908900.1">
    <property type="nucleotide sequence ID" value="NZ_CP058910.1"/>
</dbReference>